<dbReference type="PANTHER" id="PTHR33969:SF2">
    <property type="entry name" value="SEGREGATION AND CONDENSATION PROTEIN A"/>
    <property type="match status" value="1"/>
</dbReference>
<evidence type="ECO:0000256" key="2">
    <source>
        <dbReference type="ARBA" id="ARBA00044777"/>
    </source>
</evidence>
<gene>
    <name evidence="3" type="primary">scpA</name>
    <name evidence="4" type="ORF">ACFQHW_04910</name>
</gene>
<keyword evidence="1 3" id="KW-0159">Chromosome partition</keyword>
<organism evidence="4 5">
    <name type="scientific">Lapidilactobacillus achengensis</name>
    <dbReference type="NCBI Taxonomy" id="2486000"/>
    <lineage>
        <taxon>Bacteria</taxon>
        <taxon>Bacillati</taxon>
        <taxon>Bacillota</taxon>
        <taxon>Bacilli</taxon>
        <taxon>Lactobacillales</taxon>
        <taxon>Lactobacillaceae</taxon>
        <taxon>Lapidilactobacillus</taxon>
    </lineage>
</organism>
<dbReference type="HAMAP" id="MF_01805">
    <property type="entry name" value="ScpA"/>
    <property type="match status" value="1"/>
</dbReference>
<evidence type="ECO:0000256" key="3">
    <source>
        <dbReference type="HAMAP-Rule" id="MF_01805"/>
    </source>
</evidence>
<reference evidence="5" key="1">
    <citation type="journal article" date="2019" name="Int. J. Syst. Evol. Microbiol.">
        <title>The Global Catalogue of Microorganisms (GCM) 10K type strain sequencing project: providing services to taxonomists for standard genome sequencing and annotation.</title>
        <authorList>
            <consortium name="The Broad Institute Genomics Platform"/>
            <consortium name="The Broad Institute Genome Sequencing Center for Infectious Disease"/>
            <person name="Wu L."/>
            <person name="Ma J."/>
        </authorList>
    </citation>
    <scope>NUCLEOTIDE SEQUENCE [LARGE SCALE GENOMIC DNA]</scope>
    <source>
        <strain evidence="5">CCM 8897</strain>
    </source>
</reference>
<comment type="caution">
    <text evidence="4">The sequence shown here is derived from an EMBL/GenBank/DDBJ whole genome shotgun (WGS) entry which is preliminary data.</text>
</comment>
<protein>
    <recommendedName>
        <fullName evidence="2 3">Segregation and condensation protein A</fullName>
    </recommendedName>
</protein>
<proteinExistence type="inferred from homology"/>
<keyword evidence="3" id="KW-0963">Cytoplasm</keyword>
<comment type="subunit">
    <text evidence="3">Component of a cohesin-like complex composed of ScpA, ScpB and the Smc homodimer, in which ScpA and ScpB bind to the head domain of Smc. The presence of the three proteins is required for the association of the complex with DNA.</text>
</comment>
<evidence type="ECO:0000313" key="4">
    <source>
        <dbReference type="EMBL" id="MFC6314910.1"/>
    </source>
</evidence>
<dbReference type="PANTHER" id="PTHR33969">
    <property type="entry name" value="SEGREGATION AND CONDENSATION PROTEIN A"/>
    <property type="match status" value="1"/>
</dbReference>
<keyword evidence="3" id="KW-0132">Cell division</keyword>
<dbReference type="Gene3D" id="1.10.10.580">
    <property type="entry name" value="Structural maintenance of chromosome 1. Chain E"/>
    <property type="match status" value="1"/>
</dbReference>
<dbReference type="Pfam" id="PF02616">
    <property type="entry name" value="SMC_ScpA"/>
    <property type="match status" value="1"/>
</dbReference>
<comment type="subcellular location">
    <subcellularLocation>
        <location evidence="3">Cytoplasm</location>
    </subcellularLocation>
    <text evidence="3">Associated with two foci at the outer edges of the nucleoid region in young cells, and at four foci within both cell halves in older cells.</text>
</comment>
<sequence>MELEIKLSEFEGPLDLLLHLIKIQQIDIYDIPIAQITDQYLTFLHETQALTLDVAGDYLVMAANLMAIKSRMLLPRPKSAQLDQPDEAEQDPREVLVAQLLAYQTYQEVGHYLQSQERDRSQYFVKEESSPQETITTPLPPDLVTVNEMAAALSELLQQRQKEAHFSQQTISRETFSLDEAIIQIEAQLQQAAGQRVTFMSLLTGQFDREQVVVFFLACLELMKNKVICCHQSTFSQEIQLSEE</sequence>
<accession>A0ABW1UPB1</accession>
<dbReference type="Proteomes" id="UP001596310">
    <property type="component" value="Unassembled WGS sequence"/>
</dbReference>
<evidence type="ECO:0000313" key="5">
    <source>
        <dbReference type="Proteomes" id="UP001596310"/>
    </source>
</evidence>
<dbReference type="InterPro" id="IPR003768">
    <property type="entry name" value="ScpA"/>
</dbReference>
<dbReference type="RefSeq" id="WP_125595644.1">
    <property type="nucleotide sequence ID" value="NZ_JBHSSM010000015.1"/>
</dbReference>
<keyword evidence="5" id="KW-1185">Reference proteome</keyword>
<dbReference type="InterPro" id="IPR023093">
    <property type="entry name" value="ScpA-like_C"/>
</dbReference>
<name>A0ABW1UPB1_9LACO</name>
<comment type="function">
    <text evidence="3">Participates in chromosomal partition during cell division. May act via the formation of a condensin-like complex containing Smc and ScpB that pull DNA away from mid-cell into both cell halves.</text>
</comment>
<dbReference type="Gene3D" id="6.10.250.2410">
    <property type="match status" value="1"/>
</dbReference>
<comment type="similarity">
    <text evidence="3">Belongs to the ScpA family.</text>
</comment>
<dbReference type="EMBL" id="JBHSSM010000015">
    <property type="protein sequence ID" value="MFC6314910.1"/>
    <property type="molecule type" value="Genomic_DNA"/>
</dbReference>
<evidence type="ECO:0000256" key="1">
    <source>
        <dbReference type="ARBA" id="ARBA00022829"/>
    </source>
</evidence>
<keyword evidence="3" id="KW-0131">Cell cycle</keyword>